<reference evidence="1 2" key="1">
    <citation type="submission" date="2016-04" db="EMBL/GenBank/DDBJ databases">
        <title>Genome sequence of Methanobrevibacter curvatus DSM 11111.</title>
        <authorList>
            <person name="Poehlein A."/>
            <person name="Seedorf H."/>
            <person name="Daniel R."/>
        </authorList>
    </citation>
    <scope>NUCLEOTIDE SEQUENCE [LARGE SCALE GENOMIC DNA]</scope>
    <source>
        <strain evidence="1 2">DSM 11111</strain>
    </source>
</reference>
<comment type="caution">
    <text evidence="1">The sequence shown here is derived from an EMBL/GenBank/DDBJ whole genome shotgun (WGS) entry which is preliminary data.</text>
</comment>
<proteinExistence type="predicted"/>
<protein>
    <submittedName>
        <fullName evidence="1">Uncharacterized protein</fullName>
    </submittedName>
</protein>
<gene>
    <name evidence="1" type="ORF">MBCUR_11810</name>
</gene>
<evidence type="ECO:0000313" key="2">
    <source>
        <dbReference type="Proteomes" id="UP000077245"/>
    </source>
</evidence>
<dbReference type="EMBL" id="LWMV01000174">
    <property type="protein sequence ID" value="KZX12078.1"/>
    <property type="molecule type" value="Genomic_DNA"/>
</dbReference>
<organism evidence="1 2">
    <name type="scientific">Methanobrevibacter curvatus</name>
    <dbReference type="NCBI Taxonomy" id="49547"/>
    <lineage>
        <taxon>Archaea</taxon>
        <taxon>Methanobacteriati</taxon>
        <taxon>Methanobacteriota</taxon>
        <taxon>Methanomada group</taxon>
        <taxon>Methanobacteria</taxon>
        <taxon>Methanobacteriales</taxon>
        <taxon>Methanobacteriaceae</taxon>
        <taxon>Methanobrevibacter</taxon>
    </lineage>
</organism>
<dbReference type="AlphaFoldDB" id="A0A166AIM7"/>
<sequence>MLMFNQPSYDEATKSLNWFIKEFGNLPNFIQNQLQKKVIPYFKTFTLHLTDDNVPKTSNLCENMFRKTNPKHNKRRTKVIKGIDIRCRLRERKWNERKLKKNQRSS</sequence>
<keyword evidence="2" id="KW-1185">Reference proteome</keyword>
<name>A0A166AIM7_9EURY</name>
<dbReference type="PATRIC" id="fig|49547.3.peg.1264"/>
<dbReference type="STRING" id="49547.MBCUR_11810"/>
<accession>A0A166AIM7</accession>
<evidence type="ECO:0000313" key="1">
    <source>
        <dbReference type="EMBL" id="KZX12078.1"/>
    </source>
</evidence>
<dbReference type="Proteomes" id="UP000077245">
    <property type="component" value="Unassembled WGS sequence"/>
</dbReference>